<feature type="signal peptide" evidence="1">
    <location>
        <begin position="1"/>
        <end position="20"/>
    </location>
</feature>
<feature type="chain" id="PRO_5046951143" evidence="1">
    <location>
        <begin position="21"/>
        <end position="214"/>
    </location>
</feature>
<dbReference type="PROSITE" id="PS52015">
    <property type="entry name" value="TONB_CTD"/>
    <property type="match status" value="1"/>
</dbReference>
<evidence type="ECO:0000313" key="4">
    <source>
        <dbReference type="Proteomes" id="UP001597010"/>
    </source>
</evidence>
<accession>A0ABW3ARE8</accession>
<dbReference type="Pfam" id="PF03544">
    <property type="entry name" value="TonB_C"/>
    <property type="match status" value="1"/>
</dbReference>
<dbReference type="Gene3D" id="3.30.1150.10">
    <property type="match status" value="1"/>
</dbReference>
<dbReference type="EMBL" id="JBHTHZ010000004">
    <property type="protein sequence ID" value="MFD0793568.1"/>
    <property type="molecule type" value="Genomic_DNA"/>
</dbReference>
<proteinExistence type="predicted"/>
<organism evidence="3 4">
    <name type="scientific">Mucilaginibacter litoreus</name>
    <dbReference type="NCBI Taxonomy" id="1048221"/>
    <lineage>
        <taxon>Bacteria</taxon>
        <taxon>Pseudomonadati</taxon>
        <taxon>Bacteroidota</taxon>
        <taxon>Sphingobacteriia</taxon>
        <taxon>Sphingobacteriales</taxon>
        <taxon>Sphingobacteriaceae</taxon>
        <taxon>Mucilaginibacter</taxon>
    </lineage>
</organism>
<dbReference type="RefSeq" id="WP_377113553.1">
    <property type="nucleotide sequence ID" value="NZ_JBHTHZ010000004.1"/>
</dbReference>
<evidence type="ECO:0000313" key="3">
    <source>
        <dbReference type="EMBL" id="MFD0793568.1"/>
    </source>
</evidence>
<evidence type="ECO:0000256" key="1">
    <source>
        <dbReference type="SAM" id="SignalP"/>
    </source>
</evidence>
<dbReference type="SUPFAM" id="SSF74653">
    <property type="entry name" value="TolA/TonB C-terminal domain"/>
    <property type="match status" value="1"/>
</dbReference>
<keyword evidence="4" id="KW-1185">Reference proteome</keyword>
<sequence length="214" mass="24075">MLKPLYFLLSFSLFSLKSSAQEVFNIPEPKKDSATLALEKTNSFSVIEQGASFPGGIERFYGYIANKIKIPELVSLFGFNGRIVAGFTVGKDGYIKDVKAFSDSATGFEENLIAAISNSTRWLPAIQNGIKVEQKFTLPFKFDISKPIIDLKELKRSSYKFQFQVNDKTYDLKNAEAILGNVFSADKIDYIKSFSEQSAENRKAKKYIIFIKPV</sequence>
<protein>
    <submittedName>
        <fullName evidence="3">Energy transducer TonB</fullName>
    </submittedName>
</protein>
<dbReference type="Proteomes" id="UP001597010">
    <property type="component" value="Unassembled WGS sequence"/>
</dbReference>
<name>A0ABW3ARE8_9SPHI</name>
<comment type="caution">
    <text evidence="3">The sequence shown here is derived from an EMBL/GenBank/DDBJ whole genome shotgun (WGS) entry which is preliminary data.</text>
</comment>
<feature type="domain" description="TonB C-terminal" evidence="2">
    <location>
        <begin position="55"/>
        <end position="149"/>
    </location>
</feature>
<dbReference type="InterPro" id="IPR037682">
    <property type="entry name" value="TonB_C"/>
</dbReference>
<reference evidence="4" key="1">
    <citation type="journal article" date="2019" name="Int. J. Syst. Evol. Microbiol.">
        <title>The Global Catalogue of Microorganisms (GCM) 10K type strain sequencing project: providing services to taxonomists for standard genome sequencing and annotation.</title>
        <authorList>
            <consortium name="The Broad Institute Genomics Platform"/>
            <consortium name="The Broad Institute Genome Sequencing Center for Infectious Disease"/>
            <person name="Wu L."/>
            <person name="Ma J."/>
        </authorList>
    </citation>
    <scope>NUCLEOTIDE SEQUENCE [LARGE SCALE GENOMIC DNA]</scope>
    <source>
        <strain evidence="4">CCUG 61484</strain>
    </source>
</reference>
<keyword evidence="1" id="KW-0732">Signal</keyword>
<evidence type="ECO:0000259" key="2">
    <source>
        <dbReference type="PROSITE" id="PS52015"/>
    </source>
</evidence>
<gene>
    <name evidence="3" type="ORF">ACFQZX_08050</name>
</gene>